<dbReference type="Proteomes" id="UP000053259">
    <property type="component" value="Unassembled WGS sequence"/>
</dbReference>
<dbReference type="GO" id="GO:0042175">
    <property type="term" value="C:nuclear outer membrane-endoplasmic reticulum membrane network"/>
    <property type="evidence" value="ECO:0007669"/>
    <property type="project" value="TreeGrafter"/>
</dbReference>
<dbReference type="HOGENOM" id="CLU_023943_1_0_1"/>
<dbReference type="AlphaFoldDB" id="A0A0D1YY57"/>
<dbReference type="EMBL" id="KN847537">
    <property type="protein sequence ID" value="KIW05617.1"/>
    <property type="molecule type" value="Genomic_DNA"/>
</dbReference>
<evidence type="ECO:0000313" key="3">
    <source>
        <dbReference type="EMBL" id="KIW05617.1"/>
    </source>
</evidence>
<dbReference type="VEuPathDB" id="FungiDB:PV09_03488"/>
<proteinExistence type="predicted"/>
<name>A0A0D1YY57_9PEZI</name>
<dbReference type="GO" id="GO:1990904">
    <property type="term" value="C:ribonucleoprotein complex"/>
    <property type="evidence" value="ECO:0007669"/>
    <property type="project" value="TreeGrafter"/>
</dbReference>
<dbReference type="InParanoid" id="A0A0D1YY57"/>
<keyword evidence="4" id="KW-1185">Reference proteome</keyword>
<evidence type="ECO:0000256" key="1">
    <source>
        <dbReference type="SAM" id="Coils"/>
    </source>
</evidence>
<dbReference type="InterPro" id="IPR039604">
    <property type="entry name" value="Bfr1"/>
</dbReference>
<dbReference type="GeneID" id="27311461"/>
<feature type="region of interest" description="Disordered" evidence="2">
    <location>
        <begin position="439"/>
        <end position="478"/>
    </location>
</feature>
<evidence type="ECO:0000313" key="4">
    <source>
        <dbReference type="Proteomes" id="UP000053259"/>
    </source>
</evidence>
<dbReference type="GO" id="GO:0003729">
    <property type="term" value="F:mRNA binding"/>
    <property type="evidence" value="ECO:0007669"/>
    <property type="project" value="TreeGrafter"/>
</dbReference>
<dbReference type="GO" id="GO:0005783">
    <property type="term" value="C:endoplasmic reticulum"/>
    <property type="evidence" value="ECO:0007669"/>
    <property type="project" value="TreeGrafter"/>
</dbReference>
<organism evidence="3 4">
    <name type="scientific">Verruconis gallopava</name>
    <dbReference type="NCBI Taxonomy" id="253628"/>
    <lineage>
        <taxon>Eukaryota</taxon>
        <taxon>Fungi</taxon>
        <taxon>Dikarya</taxon>
        <taxon>Ascomycota</taxon>
        <taxon>Pezizomycotina</taxon>
        <taxon>Dothideomycetes</taxon>
        <taxon>Pleosporomycetidae</taxon>
        <taxon>Venturiales</taxon>
        <taxon>Sympoventuriaceae</taxon>
        <taxon>Verruconis</taxon>
    </lineage>
</organism>
<dbReference type="RefSeq" id="XP_016215486.1">
    <property type="nucleotide sequence ID" value="XM_016356693.1"/>
</dbReference>
<evidence type="ECO:0000256" key="2">
    <source>
        <dbReference type="SAM" id="MobiDB-lite"/>
    </source>
</evidence>
<keyword evidence="1" id="KW-0175">Coiled coil</keyword>
<dbReference type="PANTHER" id="PTHR31027">
    <property type="entry name" value="NUCLEAR SEGREGATION PROTEIN BFR1"/>
    <property type="match status" value="1"/>
</dbReference>
<protein>
    <recommendedName>
        <fullName evidence="5">Nuclear segregation protein Bfr1</fullName>
    </recommendedName>
</protein>
<accession>A0A0D1YY57</accession>
<dbReference type="STRING" id="253628.A0A0D1YY57"/>
<feature type="coiled-coil region" evidence="1">
    <location>
        <begin position="167"/>
        <end position="276"/>
    </location>
</feature>
<reference evidence="3 4" key="1">
    <citation type="submission" date="2015-01" db="EMBL/GenBank/DDBJ databases">
        <title>The Genome Sequence of Ochroconis gallopava CBS43764.</title>
        <authorList>
            <consortium name="The Broad Institute Genomics Platform"/>
            <person name="Cuomo C."/>
            <person name="de Hoog S."/>
            <person name="Gorbushina A."/>
            <person name="Stielow B."/>
            <person name="Teixiera M."/>
            <person name="Abouelleil A."/>
            <person name="Chapman S.B."/>
            <person name="Priest M."/>
            <person name="Young S.K."/>
            <person name="Wortman J."/>
            <person name="Nusbaum C."/>
            <person name="Birren B."/>
        </authorList>
    </citation>
    <scope>NUCLEOTIDE SEQUENCE [LARGE SCALE GENOMIC DNA]</scope>
    <source>
        <strain evidence="3 4">CBS 43764</strain>
    </source>
</reference>
<feature type="compositionally biased region" description="Basic and acidic residues" evidence="2">
    <location>
        <begin position="20"/>
        <end position="44"/>
    </location>
</feature>
<feature type="region of interest" description="Disordered" evidence="2">
    <location>
        <begin position="1"/>
        <end position="44"/>
    </location>
</feature>
<dbReference type="OrthoDB" id="2195113at2759"/>
<dbReference type="FunCoup" id="A0A0D1YY57">
    <property type="interactions" value="178"/>
</dbReference>
<sequence>MVDTAASPATESKSKNAIVKPEKPDEEAFKKRSAELEKAHKAKQDALKAVKDKLDLAKPKEGSPVDTRRKELLAQLAEIRKIQAGGKESRQAIMDKIKRLDEQVKSRIQEQKNAKSKVPYKSVDEIDRQIAQLQKQVDGGMMKLVDEKKALNEISQLNRAKKSFGSFDQSQKSIDELKNQIAELKKSLDDPEAKALSEKYNSIQNELNKIKSDQDEVYKNLNSLRDQRTKLQAEQQEAWNALKAYKDEHYEKKRAYREYENEAYRIRREKQKKEQEEYYASKRREAAQKRLEEASAPAYQDEIMTAEGLIRYFDPSSAPAKEAAAPGKYAAAAQRTVNDDAFKGMKVVKKDDEDFMNLGGGKKKKGGKKGGAASATEKFNLNIGVLEDLSKVKVDAPSSQADVPHVVEQLKEKIAQWKADQDRKTQENIAKAKKEIEKLEAEAQAGGEGSTDHARKPAQKNAGLNGHASAEAELAQEKDAIADAAKELAEAKIEDNA</sequence>
<dbReference type="PANTHER" id="PTHR31027:SF2">
    <property type="entry name" value="LEBERCILIN DOMAIN-CONTAINING PROTEIN"/>
    <property type="match status" value="1"/>
</dbReference>
<gene>
    <name evidence="3" type="ORF">PV09_03488</name>
</gene>
<evidence type="ECO:0008006" key="5">
    <source>
        <dbReference type="Google" id="ProtNLM"/>
    </source>
</evidence>
<dbReference type="GO" id="GO:0008298">
    <property type="term" value="P:intracellular mRNA localization"/>
    <property type="evidence" value="ECO:0007669"/>
    <property type="project" value="TreeGrafter"/>
</dbReference>